<organism evidence="2">
    <name type="scientific">Ajellomyces capsulatus (strain H88)</name>
    <name type="common">Darling's disease fungus</name>
    <name type="synonym">Histoplasma capsulatum</name>
    <dbReference type="NCBI Taxonomy" id="544711"/>
    <lineage>
        <taxon>Eukaryota</taxon>
        <taxon>Fungi</taxon>
        <taxon>Dikarya</taxon>
        <taxon>Ascomycota</taxon>
        <taxon>Pezizomycotina</taxon>
        <taxon>Eurotiomycetes</taxon>
        <taxon>Eurotiomycetidae</taxon>
        <taxon>Onygenales</taxon>
        <taxon>Ajellomycetaceae</taxon>
        <taxon>Histoplasma</taxon>
    </lineage>
</organism>
<proteinExistence type="predicted"/>
<dbReference type="AlphaFoldDB" id="F0UA22"/>
<name>F0UA22_AJEC8</name>
<dbReference type="HOGENOM" id="CLU_096143_0_0_1"/>
<protein>
    <submittedName>
        <fullName evidence="1">Uncharacterized protein</fullName>
    </submittedName>
</protein>
<reference evidence="2" key="1">
    <citation type="submission" date="2008-07" db="EMBL/GenBank/DDBJ databases">
        <title>Annotation of Ajellomyces capsulatus strain H88.</title>
        <authorList>
            <person name="Champion M."/>
            <person name="Cuomo C."/>
            <person name="Ma L.-J."/>
            <person name="Henn M.R."/>
            <person name="Sil A."/>
            <person name="Goldman B."/>
            <person name="Young S.K."/>
            <person name="Kodira C.D."/>
            <person name="Zeng Q."/>
            <person name="Koehrsen M."/>
            <person name="Alvarado L."/>
            <person name="Berlin A."/>
            <person name="Borenstein D."/>
            <person name="Chen Z."/>
            <person name="Engels R."/>
            <person name="Freedman E."/>
            <person name="Gellesch M."/>
            <person name="Goldberg J."/>
            <person name="Griggs A."/>
            <person name="Gujja S."/>
            <person name="Heiman D."/>
            <person name="Hepburn T."/>
            <person name="Howarth C."/>
            <person name="Jen D."/>
            <person name="Larson L."/>
            <person name="Lewis B."/>
            <person name="Mehta T."/>
            <person name="Park D."/>
            <person name="Pearson M."/>
            <person name="Roberts A."/>
            <person name="Saif S."/>
            <person name="Shea T."/>
            <person name="Shenoy N."/>
            <person name="Sisk P."/>
            <person name="Stolte C."/>
            <person name="Sykes S."/>
            <person name="Walk T."/>
            <person name="White J."/>
            <person name="Yandava C."/>
            <person name="Klein B."/>
            <person name="McEwen J.G."/>
            <person name="Puccia R."/>
            <person name="Goldman G.H."/>
            <person name="Felipe M.S."/>
            <person name="Nino-Vega G."/>
            <person name="San-Blas G."/>
            <person name="Taylor J."/>
            <person name="Mendoza L."/>
            <person name="Galagan J."/>
            <person name="Nusbaum C."/>
            <person name="Birren B."/>
        </authorList>
    </citation>
    <scope>NUCLEOTIDE SEQUENCE [LARGE SCALE GENOMIC DNA]</scope>
    <source>
        <strain evidence="2">H88</strain>
    </source>
</reference>
<sequence>MKMLDFDVVITYPDSSYTGDREHGWIEIETRQMIRNRVSPRIQNITRTTVHPHAHADRRKAHHTFPIMGNHGTVGGKIESTAGLEKGDIGSEVVGNLSRIVYAVGCLRFARSVHDPKRIDNPVIPAPQWYLGHVDCFAIGDLKYSAFTLSPACPRTSVDRGSNSINSEAAHAGESALGAVEPLANVIFIFKFALLRSTPLCDRVWQCDRRWILKTAPTSPFIERATVRVWAVVSGELFSDGGMKLRWLAPSLK</sequence>
<evidence type="ECO:0000313" key="1">
    <source>
        <dbReference type="EMBL" id="EGC42794.1"/>
    </source>
</evidence>
<dbReference type="OMA" id="HTFPIMG"/>
<gene>
    <name evidence="1" type="ORF">HCEG_02009</name>
</gene>
<dbReference type="Proteomes" id="UP000008142">
    <property type="component" value="Unassembled WGS sequence"/>
</dbReference>
<dbReference type="EMBL" id="DS990637">
    <property type="protein sequence ID" value="EGC42794.1"/>
    <property type="molecule type" value="Genomic_DNA"/>
</dbReference>
<accession>F0UA22</accession>
<evidence type="ECO:0000313" key="2">
    <source>
        <dbReference type="Proteomes" id="UP000008142"/>
    </source>
</evidence>